<accession>A0A0F9BM17</accession>
<protein>
    <submittedName>
        <fullName evidence="1">Uncharacterized protein</fullName>
    </submittedName>
</protein>
<dbReference type="EMBL" id="LAZR01037171">
    <property type="protein sequence ID" value="KKL22894.1"/>
    <property type="molecule type" value="Genomic_DNA"/>
</dbReference>
<sequence>LDRAEEYDKLEEIREKFHANNKSEK</sequence>
<gene>
    <name evidence="1" type="ORF">LCGC14_2430890</name>
</gene>
<organism evidence="1">
    <name type="scientific">marine sediment metagenome</name>
    <dbReference type="NCBI Taxonomy" id="412755"/>
    <lineage>
        <taxon>unclassified sequences</taxon>
        <taxon>metagenomes</taxon>
        <taxon>ecological metagenomes</taxon>
    </lineage>
</organism>
<comment type="caution">
    <text evidence="1">The sequence shown here is derived from an EMBL/GenBank/DDBJ whole genome shotgun (WGS) entry which is preliminary data.</text>
</comment>
<name>A0A0F9BM17_9ZZZZ</name>
<evidence type="ECO:0000313" key="1">
    <source>
        <dbReference type="EMBL" id="KKL22894.1"/>
    </source>
</evidence>
<proteinExistence type="predicted"/>
<dbReference type="AlphaFoldDB" id="A0A0F9BM17"/>
<reference evidence="1" key="1">
    <citation type="journal article" date="2015" name="Nature">
        <title>Complex archaea that bridge the gap between prokaryotes and eukaryotes.</title>
        <authorList>
            <person name="Spang A."/>
            <person name="Saw J.H."/>
            <person name="Jorgensen S.L."/>
            <person name="Zaremba-Niedzwiedzka K."/>
            <person name="Martijn J."/>
            <person name="Lind A.E."/>
            <person name="van Eijk R."/>
            <person name="Schleper C."/>
            <person name="Guy L."/>
            <person name="Ettema T.J."/>
        </authorList>
    </citation>
    <scope>NUCLEOTIDE SEQUENCE</scope>
</reference>
<feature type="non-terminal residue" evidence="1">
    <location>
        <position position="1"/>
    </location>
</feature>